<keyword evidence="2" id="KW-1185">Reference proteome</keyword>
<evidence type="ECO:0000313" key="1">
    <source>
        <dbReference type="EMBL" id="GIY03136.1"/>
    </source>
</evidence>
<gene>
    <name evidence="1" type="ORF">CDAR_78941</name>
</gene>
<dbReference type="AlphaFoldDB" id="A0AAV4Q1Y1"/>
<organism evidence="1 2">
    <name type="scientific">Caerostris darwini</name>
    <dbReference type="NCBI Taxonomy" id="1538125"/>
    <lineage>
        <taxon>Eukaryota</taxon>
        <taxon>Metazoa</taxon>
        <taxon>Ecdysozoa</taxon>
        <taxon>Arthropoda</taxon>
        <taxon>Chelicerata</taxon>
        <taxon>Arachnida</taxon>
        <taxon>Araneae</taxon>
        <taxon>Araneomorphae</taxon>
        <taxon>Entelegynae</taxon>
        <taxon>Araneoidea</taxon>
        <taxon>Araneidae</taxon>
        <taxon>Caerostris</taxon>
    </lineage>
</organism>
<dbReference type="Proteomes" id="UP001054837">
    <property type="component" value="Unassembled WGS sequence"/>
</dbReference>
<evidence type="ECO:0000313" key="2">
    <source>
        <dbReference type="Proteomes" id="UP001054837"/>
    </source>
</evidence>
<dbReference type="EMBL" id="BPLQ01003774">
    <property type="protein sequence ID" value="GIY03136.1"/>
    <property type="molecule type" value="Genomic_DNA"/>
</dbReference>
<reference evidence="1 2" key="1">
    <citation type="submission" date="2021-06" db="EMBL/GenBank/DDBJ databases">
        <title>Caerostris darwini draft genome.</title>
        <authorList>
            <person name="Kono N."/>
            <person name="Arakawa K."/>
        </authorList>
    </citation>
    <scope>NUCLEOTIDE SEQUENCE [LARGE SCALE GENOMIC DNA]</scope>
</reference>
<name>A0AAV4Q1Y1_9ARAC</name>
<sequence length="141" mass="16674">MLEKCCREQHLTRFNFPCLLSKSLKRACSPDRWWVLDRQLCKTEKHLWQLCFANFLFVRRVLAANRAEQRCRQREQRCFFPFVLDDLGAEKKIPHPLPIRKMPESVLLLDGPEFQAATRLLHLPPALTPNSWDLRNAIGIY</sequence>
<proteinExistence type="predicted"/>
<comment type="caution">
    <text evidence="1">The sequence shown here is derived from an EMBL/GenBank/DDBJ whole genome shotgun (WGS) entry which is preliminary data.</text>
</comment>
<accession>A0AAV4Q1Y1</accession>
<protein>
    <submittedName>
        <fullName evidence="1">Uncharacterized protein</fullName>
    </submittedName>
</protein>